<dbReference type="STRING" id="1122214.Mame_00613"/>
<evidence type="ECO:0000256" key="7">
    <source>
        <dbReference type="ARBA" id="ARBA00023134"/>
    </source>
</evidence>
<dbReference type="EC" id="3.5.4.16" evidence="8"/>
<dbReference type="Gene3D" id="1.10.286.10">
    <property type="match status" value="1"/>
</dbReference>
<dbReference type="FunFam" id="3.30.1130.10:FF:000001">
    <property type="entry name" value="GTP cyclohydrolase 1"/>
    <property type="match status" value="1"/>
</dbReference>
<accession>A0A1U9YX82</accession>
<evidence type="ECO:0000256" key="4">
    <source>
        <dbReference type="ARBA" id="ARBA00011857"/>
    </source>
</evidence>
<comment type="subunit">
    <text evidence="8">Homopolymer.</text>
</comment>
<keyword evidence="8" id="KW-0862">Zinc</keyword>
<protein>
    <recommendedName>
        <fullName evidence="8">GTP cyclohydrolase 1</fullName>
        <ecNumber evidence="8">3.5.4.16</ecNumber>
    </recommendedName>
    <alternativeName>
        <fullName evidence="8">GTP cyclohydrolase I</fullName>
        <shortName evidence="8">GTP-CH-I</shortName>
    </alternativeName>
</protein>
<reference evidence="10 11" key="1">
    <citation type="submission" date="2017-03" db="EMBL/GenBank/DDBJ databases">
        <title>Foreign affairs: Plasmid Transfer between Roseobacters and Rhizobia.</title>
        <authorList>
            <person name="Bartling P."/>
            <person name="Bunk B."/>
            <person name="Overmann J."/>
            <person name="Brinkmann H."/>
            <person name="Petersen J."/>
        </authorList>
    </citation>
    <scope>NUCLEOTIDE SEQUENCE [LARGE SCALE GENOMIC DNA]</scope>
    <source>
        <strain evidence="10 11">MACL11</strain>
    </source>
</reference>
<comment type="catalytic activity">
    <reaction evidence="1 8">
        <text>GTP + H2O = 7,8-dihydroneopterin 3'-triphosphate + formate + H(+)</text>
        <dbReference type="Rhea" id="RHEA:17473"/>
        <dbReference type="ChEBI" id="CHEBI:15377"/>
        <dbReference type="ChEBI" id="CHEBI:15378"/>
        <dbReference type="ChEBI" id="CHEBI:15740"/>
        <dbReference type="ChEBI" id="CHEBI:37565"/>
        <dbReference type="ChEBI" id="CHEBI:58462"/>
        <dbReference type="EC" id="3.5.4.16"/>
    </reaction>
</comment>
<dbReference type="RefSeq" id="WP_018065675.1">
    <property type="nucleotide sequence ID" value="NZ_AQWH01000015.1"/>
</dbReference>
<keyword evidence="5 8" id="KW-0554">One-carbon metabolism</keyword>
<dbReference type="InterPro" id="IPR001474">
    <property type="entry name" value="GTP_CycHdrlase_I"/>
</dbReference>
<evidence type="ECO:0000256" key="1">
    <source>
        <dbReference type="ARBA" id="ARBA00001052"/>
    </source>
</evidence>
<dbReference type="PROSITE" id="PS00859">
    <property type="entry name" value="GTP_CYCLOHYDROL_1_1"/>
    <property type="match status" value="1"/>
</dbReference>
<evidence type="ECO:0000256" key="6">
    <source>
        <dbReference type="ARBA" id="ARBA00022801"/>
    </source>
</evidence>
<comment type="pathway">
    <text evidence="2 8">Cofactor biosynthesis; 7,8-dihydroneopterin triphosphate biosynthesis; 7,8-dihydroneopterin triphosphate from GTP: step 1/1.</text>
</comment>
<sequence length="203" mass="22690">MNTIPTDIDALEAERLQREAIMKAVHDILVALGEDPTREGLSDTPLRVAKMYQEVFSGRDEDPRAHLQTVFQEDGHDDIVIVRDILFHTMCEHHLLPFFGKAHIAYLPEGGRLTGLSKLARVVDTVSRRPQLQERLTDEIADAINDALAPQGVMVMVEAEHMCMAMRGIKAHGSKTITLVTRGLFDTDRDRRAETLSLLKGLA</sequence>
<dbReference type="GO" id="GO:0006729">
    <property type="term" value="P:tetrahydrobiopterin biosynthetic process"/>
    <property type="evidence" value="ECO:0007669"/>
    <property type="project" value="TreeGrafter"/>
</dbReference>
<dbReference type="Pfam" id="PF01227">
    <property type="entry name" value="GTP_cyclohydroI"/>
    <property type="match status" value="1"/>
</dbReference>
<feature type="binding site" evidence="8">
    <location>
        <position position="163"/>
    </location>
    <ligand>
        <name>Zn(2+)</name>
        <dbReference type="ChEBI" id="CHEBI:29105"/>
    </ligand>
</feature>
<dbReference type="GO" id="GO:0005525">
    <property type="term" value="F:GTP binding"/>
    <property type="evidence" value="ECO:0007669"/>
    <property type="project" value="UniProtKB-KW"/>
</dbReference>
<evidence type="ECO:0000256" key="5">
    <source>
        <dbReference type="ARBA" id="ARBA00022563"/>
    </source>
</evidence>
<dbReference type="AlphaFoldDB" id="A0A1U9YX82"/>
<comment type="similarity">
    <text evidence="3 8">Belongs to the GTP cyclohydrolase I family.</text>
</comment>
<dbReference type="KEGG" id="mmed:Mame_00613"/>
<dbReference type="eggNOG" id="COG0302">
    <property type="taxonomic scope" value="Bacteria"/>
</dbReference>
<dbReference type="PROSITE" id="PS00860">
    <property type="entry name" value="GTP_CYCLOHYDROL_1_2"/>
    <property type="match status" value="1"/>
</dbReference>
<evidence type="ECO:0000313" key="10">
    <source>
        <dbReference type="EMBL" id="AQZ49990.1"/>
    </source>
</evidence>
<gene>
    <name evidence="8 10" type="primary">folE</name>
    <name evidence="10" type="ORF">Mame_00613</name>
</gene>
<dbReference type="PANTHER" id="PTHR11109:SF7">
    <property type="entry name" value="GTP CYCLOHYDROLASE 1"/>
    <property type="match status" value="1"/>
</dbReference>
<keyword evidence="6 8" id="KW-0378">Hydrolase</keyword>
<feature type="binding site" evidence="8">
    <location>
        <position position="94"/>
    </location>
    <ligand>
        <name>Zn(2+)</name>
        <dbReference type="ChEBI" id="CHEBI:29105"/>
    </ligand>
</feature>
<dbReference type="InterPro" id="IPR043134">
    <property type="entry name" value="GTP-CH-I_N"/>
</dbReference>
<dbReference type="InterPro" id="IPR018234">
    <property type="entry name" value="GTP_CycHdrlase_I_CS"/>
</dbReference>
<evidence type="ECO:0000256" key="3">
    <source>
        <dbReference type="ARBA" id="ARBA00008085"/>
    </source>
</evidence>
<dbReference type="HAMAP" id="MF_00223">
    <property type="entry name" value="FolE"/>
    <property type="match status" value="1"/>
</dbReference>
<dbReference type="NCBIfam" id="NF006826">
    <property type="entry name" value="PRK09347.1-3"/>
    <property type="match status" value="1"/>
</dbReference>
<organism evidence="10 11">
    <name type="scientific">Martelella mediterranea DSM 17316</name>
    <dbReference type="NCBI Taxonomy" id="1122214"/>
    <lineage>
        <taxon>Bacteria</taxon>
        <taxon>Pseudomonadati</taxon>
        <taxon>Pseudomonadota</taxon>
        <taxon>Alphaproteobacteria</taxon>
        <taxon>Hyphomicrobiales</taxon>
        <taxon>Aurantimonadaceae</taxon>
        <taxon>Martelella</taxon>
    </lineage>
</organism>
<keyword evidence="8" id="KW-0547">Nucleotide-binding</keyword>
<feature type="domain" description="GTP cyclohydrolase I" evidence="9">
    <location>
        <begin position="22"/>
        <end position="199"/>
    </location>
</feature>
<dbReference type="GO" id="GO:0003934">
    <property type="term" value="F:GTP cyclohydrolase I activity"/>
    <property type="evidence" value="ECO:0007669"/>
    <property type="project" value="UniProtKB-UniRule"/>
</dbReference>
<dbReference type="Gene3D" id="3.30.1130.10">
    <property type="match status" value="1"/>
</dbReference>
<keyword evidence="11" id="KW-1185">Reference proteome</keyword>
<evidence type="ECO:0000256" key="2">
    <source>
        <dbReference type="ARBA" id="ARBA00005080"/>
    </source>
</evidence>
<keyword evidence="7 8" id="KW-0342">GTP-binding</keyword>
<dbReference type="GO" id="GO:0006730">
    <property type="term" value="P:one-carbon metabolic process"/>
    <property type="evidence" value="ECO:0007669"/>
    <property type="project" value="UniProtKB-UniRule"/>
</dbReference>
<proteinExistence type="inferred from homology"/>
<dbReference type="EMBL" id="CP020330">
    <property type="protein sequence ID" value="AQZ49990.1"/>
    <property type="molecule type" value="Genomic_DNA"/>
</dbReference>
<dbReference type="GO" id="GO:0008270">
    <property type="term" value="F:zinc ion binding"/>
    <property type="evidence" value="ECO:0007669"/>
    <property type="project" value="UniProtKB-UniRule"/>
</dbReference>
<dbReference type="UniPathway" id="UPA00848">
    <property type="reaction ID" value="UER00151"/>
</dbReference>
<dbReference type="NCBIfam" id="TIGR00063">
    <property type="entry name" value="folE"/>
    <property type="match status" value="1"/>
</dbReference>
<dbReference type="FunFam" id="1.10.286.10:FF:000001">
    <property type="entry name" value="GTP cyclohydrolase 1"/>
    <property type="match status" value="1"/>
</dbReference>
<evidence type="ECO:0000259" key="9">
    <source>
        <dbReference type="Pfam" id="PF01227"/>
    </source>
</evidence>
<dbReference type="GO" id="GO:0005737">
    <property type="term" value="C:cytoplasm"/>
    <property type="evidence" value="ECO:0007669"/>
    <property type="project" value="TreeGrafter"/>
</dbReference>
<dbReference type="InterPro" id="IPR020602">
    <property type="entry name" value="GTP_CycHdrlase_I_dom"/>
</dbReference>
<dbReference type="InterPro" id="IPR043133">
    <property type="entry name" value="GTP-CH-I_C/QueF"/>
</dbReference>
<feature type="binding site" evidence="8">
    <location>
        <position position="91"/>
    </location>
    <ligand>
        <name>Zn(2+)</name>
        <dbReference type="ChEBI" id="CHEBI:29105"/>
    </ligand>
</feature>
<name>A0A1U9YX82_9HYPH</name>
<dbReference type="GO" id="GO:0046654">
    <property type="term" value="P:tetrahydrofolate biosynthetic process"/>
    <property type="evidence" value="ECO:0007669"/>
    <property type="project" value="UniProtKB-UniRule"/>
</dbReference>
<dbReference type="SUPFAM" id="SSF55620">
    <property type="entry name" value="Tetrahydrobiopterin biosynthesis enzymes-like"/>
    <property type="match status" value="1"/>
</dbReference>
<dbReference type="PANTHER" id="PTHR11109">
    <property type="entry name" value="GTP CYCLOHYDROLASE I"/>
    <property type="match status" value="1"/>
</dbReference>
<evidence type="ECO:0000313" key="11">
    <source>
        <dbReference type="Proteomes" id="UP000191135"/>
    </source>
</evidence>
<evidence type="ECO:0000256" key="8">
    <source>
        <dbReference type="HAMAP-Rule" id="MF_00223"/>
    </source>
</evidence>
<dbReference type="Proteomes" id="UP000191135">
    <property type="component" value="Chromosome"/>
</dbReference>
<keyword evidence="8" id="KW-0479">Metal-binding</keyword>
<dbReference type="NCBIfam" id="NF006825">
    <property type="entry name" value="PRK09347.1-2"/>
    <property type="match status" value="1"/>
</dbReference>
<comment type="subunit">
    <text evidence="4">Toroid-shaped homodecamer, composed of two pentamers of five dimers.</text>
</comment>